<evidence type="ECO:0000256" key="7">
    <source>
        <dbReference type="RuleBase" id="RU363032"/>
    </source>
</evidence>
<feature type="transmembrane region" description="Helical" evidence="7">
    <location>
        <begin position="104"/>
        <end position="126"/>
    </location>
</feature>
<dbReference type="EMBL" id="JBAFSM010000013">
    <property type="protein sequence ID" value="MEG3437147.1"/>
    <property type="molecule type" value="Genomic_DNA"/>
</dbReference>
<feature type="transmembrane region" description="Helical" evidence="7">
    <location>
        <begin position="259"/>
        <end position="277"/>
    </location>
</feature>
<evidence type="ECO:0000256" key="6">
    <source>
        <dbReference type="ARBA" id="ARBA00023136"/>
    </source>
</evidence>
<evidence type="ECO:0000256" key="4">
    <source>
        <dbReference type="ARBA" id="ARBA00022692"/>
    </source>
</evidence>
<feature type="transmembrane region" description="Helical" evidence="7">
    <location>
        <begin position="138"/>
        <end position="157"/>
    </location>
</feature>
<dbReference type="SUPFAM" id="SSF161098">
    <property type="entry name" value="MetI-like"/>
    <property type="match status" value="1"/>
</dbReference>
<dbReference type="PANTHER" id="PTHR30151">
    <property type="entry name" value="ALKANE SULFONATE ABC TRANSPORTER-RELATED, MEMBRANE SUBUNIT"/>
    <property type="match status" value="1"/>
</dbReference>
<evidence type="ECO:0000256" key="2">
    <source>
        <dbReference type="ARBA" id="ARBA00022448"/>
    </source>
</evidence>
<dbReference type="Pfam" id="PF00528">
    <property type="entry name" value="BPD_transp_1"/>
    <property type="match status" value="1"/>
</dbReference>
<dbReference type="RefSeq" id="WP_332864632.1">
    <property type="nucleotide sequence ID" value="NZ_JBAFSM010000013.1"/>
</dbReference>
<sequence length="293" mass="31960">MLESAPTESNAGDAPAVNEPVSRQYRYLKPSVFWSIRQGFPKRLSLLLMGLSLGIPLLVWTVLSSLQVIPPTFLPTPMAVFQAGMTMFAEANLLADILASSGRVLAGFVVAAAIGVPIGLLMGTFYSMDSFFAPIVGTVRYMPVTGFVPLIIIWVGLGETSKIIIIMLGVVLYNAIMVADAVKFIPDEMINVAYTMGANRRDVLWKVIVPATFPSVLDTLRVNISGAWNFLVIAELLASQNGLGFKIIQAQRFLQTDKVLFCIVLIGAIGLAIDYALKWVSRLLTPWADQVRH</sequence>
<organism evidence="9 10">
    <name type="scientific">Pannus brasiliensis CCIBt3594</name>
    <dbReference type="NCBI Taxonomy" id="1427578"/>
    <lineage>
        <taxon>Bacteria</taxon>
        <taxon>Bacillati</taxon>
        <taxon>Cyanobacteriota</taxon>
        <taxon>Cyanophyceae</taxon>
        <taxon>Oscillatoriophycideae</taxon>
        <taxon>Chroococcales</taxon>
        <taxon>Microcystaceae</taxon>
        <taxon>Pannus</taxon>
    </lineage>
</organism>
<evidence type="ECO:0000313" key="10">
    <source>
        <dbReference type="Proteomes" id="UP001328733"/>
    </source>
</evidence>
<gene>
    <name evidence="9" type="ORF">V0288_08455</name>
</gene>
<reference evidence="9 10" key="1">
    <citation type="submission" date="2024-01" db="EMBL/GenBank/DDBJ databases">
        <title>Genomic insights into the taxonomy and metabolism of the cyanobacterium Pannus brasiliensis CCIBt3594.</title>
        <authorList>
            <person name="Machado M."/>
            <person name="Botero N.B."/>
            <person name="Andreote A.P.D."/>
            <person name="Feitosa A.M.T."/>
            <person name="Popin R."/>
            <person name="Sivonen K."/>
            <person name="Fiore M.F."/>
        </authorList>
    </citation>
    <scope>NUCLEOTIDE SEQUENCE [LARGE SCALE GENOMIC DNA]</scope>
    <source>
        <strain evidence="9 10">CCIBt3594</strain>
    </source>
</reference>
<name>A0AAW9QH67_9CHRO</name>
<evidence type="ECO:0000256" key="5">
    <source>
        <dbReference type="ARBA" id="ARBA00022989"/>
    </source>
</evidence>
<protein>
    <submittedName>
        <fullName evidence="9">ABC transporter permease</fullName>
    </submittedName>
</protein>
<evidence type="ECO:0000256" key="1">
    <source>
        <dbReference type="ARBA" id="ARBA00004651"/>
    </source>
</evidence>
<keyword evidence="5 7" id="KW-1133">Transmembrane helix</keyword>
<comment type="subcellular location">
    <subcellularLocation>
        <location evidence="1 7">Cell membrane</location>
        <topology evidence="1 7">Multi-pass membrane protein</topology>
    </subcellularLocation>
</comment>
<dbReference type="PANTHER" id="PTHR30151:SF0">
    <property type="entry name" value="ABC TRANSPORTER PERMEASE PROTEIN MJ0413-RELATED"/>
    <property type="match status" value="1"/>
</dbReference>
<evidence type="ECO:0000259" key="8">
    <source>
        <dbReference type="PROSITE" id="PS50928"/>
    </source>
</evidence>
<dbReference type="InterPro" id="IPR000515">
    <property type="entry name" value="MetI-like"/>
</dbReference>
<dbReference type="CDD" id="cd06261">
    <property type="entry name" value="TM_PBP2"/>
    <property type="match status" value="1"/>
</dbReference>
<feature type="domain" description="ABC transmembrane type-1" evidence="8">
    <location>
        <begin position="97"/>
        <end position="277"/>
    </location>
</feature>
<accession>A0AAW9QH67</accession>
<evidence type="ECO:0000313" key="9">
    <source>
        <dbReference type="EMBL" id="MEG3437147.1"/>
    </source>
</evidence>
<dbReference type="Gene3D" id="1.10.3720.10">
    <property type="entry name" value="MetI-like"/>
    <property type="match status" value="1"/>
</dbReference>
<dbReference type="Proteomes" id="UP001328733">
    <property type="component" value="Unassembled WGS sequence"/>
</dbReference>
<proteinExistence type="inferred from homology"/>
<dbReference type="GO" id="GO:0005886">
    <property type="term" value="C:plasma membrane"/>
    <property type="evidence" value="ECO:0007669"/>
    <property type="project" value="UniProtKB-SubCell"/>
</dbReference>
<dbReference type="PROSITE" id="PS50928">
    <property type="entry name" value="ABC_TM1"/>
    <property type="match status" value="1"/>
</dbReference>
<keyword evidence="2 7" id="KW-0813">Transport</keyword>
<keyword evidence="6 7" id="KW-0472">Membrane</keyword>
<feature type="transmembrane region" description="Helical" evidence="7">
    <location>
        <begin position="163"/>
        <end position="182"/>
    </location>
</feature>
<dbReference type="GO" id="GO:0055085">
    <property type="term" value="P:transmembrane transport"/>
    <property type="evidence" value="ECO:0007669"/>
    <property type="project" value="InterPro"/>
</dbReference>
<dbReference type="InterPro" id="IPR035906">
    <property type="entry name" value="MetI-like_sf"/>
</dbReference>
<comment type="similarity">
    <text evidence="7">Belongs to the binding-protein-dependent transport system permease family.</text>
</comment>
<comment type="caution">
    <text evidence="9">The sequence shown here is derived from an EMBL/GenBank/DDBJ whole genome shotgun (WGS) entry which is preliminary data.</text>
</comment>
<feature type="transmembrane region" description="Helical" evidence="7">
    <location>
        <begin position="226"/>
        <end position="247"/>
    </location>
</feature>
<dbReference type="AlphaFoldDB" id="A0AAW9QH67"/>
<feature type="transmembrane region" description="Helical" evidence="7">
    <location>
        <begin position="46"/>
        <end position="69"/>
    </location>
</feature>
<keyword evidence="3" id="KW-1003">Cell membrane</keyword>
<keyword evidence="10" id="KW-1185">Reference proteome</keyword>
<evidence type="ECO:0000256" key="3">
    <source>
        <dbReference type="ARBA" id="ARBA00022475"/>
    </source>
</evidence>
<keyword evidence="4 7" id="KW-0812">Transmembrane</keyword>